<dbReference type="PANTHER" id="PTHR32552">
    <property type="entry name" value="FERRICHROME IRON RECEPTOR-RELATED"/>
    <property type="match status" value="1"/>
</dbReference>
<evidence type="ECO:0000256" key="2">
    <source>
        <dbReference type="ARBA" id="ARBA00022448"/>
    </source>
</evidence>
<dbReference type="PANTHER" id="PTHR32552:SF81">
    <property type="entry name" value="TONB-DEPENDENT OUTER MEMBRANE RECEPTOR"/>
    <property type="match status" value="1"/>
</dbReference>
<feature type="region of interest" description="Disordered" evidence="13">
    <location>
        <begin position="1"/>
        <end position="21"/>
    </location>
</feature>
<evidence type="ECO:0000256" key="5">
    <source>
        <dbReference type="ARBA" id="ARBA00022692"/>
    </source>
</evidence>
<evidence type="ECO:0000259" key="16">
    <source>
        <dbReference type="Pfam" id="PF07715"/>
    </source>
</evidence>
<dbReference type="InterPro" id="IPR039426">
    <property type="entry name" value="TonB-dep_rcpt-like"/>
</dbReference>
<comment type="subcellular location">
    <subcellularLocation>
        <location evidence="1 11">Cell outer membrane</location>
        <topology evidence="1 11">Multi-pass membrane protein</topology>
    </subcellularLocation>
</comment>
<dbReference type="RefSeq" id="WP_207001522.1">
    <property type="nucleotide sequence ID" value="NZ_JAEKJR010000002.1"/>
</dbReference>
<comment type="caution">
    <text evidence="17">The sequence shown here is derived from an EMBL/GenBank/DDBJ whole genome shotgun (WGS) entry which is preliminary data.</text>
</comment>
<protein>
    <submittedName>
        <fullName evidence="17">TonB-dependent receptor</fullName>
    </submittedName>
</protein>
<keyword evidence="7" id="KW-0406">Ion transport</keyword>
<reference evidence="17 18" key="1">
    <citation type="submission" date="2020-12" db="EMBL/GenBank/DDBJ databases">
        <title>Oil enriched cultivation method for isolating marine PHA-producing bacteria.</title>
        <authorList>
            <person name="Zheng W."/>
            <person name="Yu S."/>
            <person name="Huang Y."/>
        </authorList>
    </citation>
    <scope>NUCLEOTIDE SEQUENCE [LARGE SCALE GENOMIC DNA]</scope>
    <source>
        <strain evidence="17 18">SN0-2</strain>
    </source>
</reference>
<keyword evidence="14" id="KW-0732">Signal</keyword>
<keyword evidence="6" id="KW-0408">Iron</keyword>
<feature type="signal peptide" evidence="14">
    <location>
        <begin position="1"/>
        <end position="47"/>
    </location>
</feature>
<evidence type="ECO:0000256" key="8">
    <source>
        <dbReference type="ARBA" id="ARBA00023077"/>
    </source>
</evidence>
<dbReference type="InterPro" id="IPR012910">
    <property type="entry name" value="Plug_dom"/>
</dbReference>
<evidence type="ECO:0000256" key="4">
    <source>
        <dbReference type="ARBA" id="ARBA00022496"/>
    </source>
</evidence>
<keyword evidence="10 11" id="KW-0998">Cell outer membrane</keyword>
<evidence type="ECO:0000256" key="10">
    <source>
        <dbReference type="ARBA" id="ARBA00023237"/>
    </source>
</evidence>
<sequence>MGSQSDAFSVNPPRANTATNKRSSLVLASACSFAAMSLACGVGSAQAAAGEGSVSTLMEEVQVTARKRADAEKLQEVPVAATAYSGDQLEALQTRDLQSLSFKMPNVQLEDIGTVKNTANFTVRGLGVNSSIPSIDPTVGVFVDGMYMGVNAGVVTDMFDLEGIEVLRGPQGLLFGRNVTGGAVVIKTARPTEEFSSKFKLSTTDNLDTVAAATVNGAISERVNGRLTAYYNNDQGWFENVYTGNDEAGGSDTWFIRPSFSVALSESSELLVRMEHGRMDAAGAVAQNRGELAPNFPLYALFGVDVSDWDNSDGSFQVAQNEEGFQEDEWSQVITEYNQDVAFGDGTITNILAWREYAATGLADIDSLPITAFHAATSIDQSQISNELRYAGRFGATAVTTGLYWFSQDLSYYENRLLPLNGLDITGGGEQEHTAMGVFAQADIDLNESWVLTLGGRYSVEDKDAQVATINPVVVGNTQCNQTGCAFYDFNDSESWSAFTPKVGLQWNLSDDAQLYSYWTKGFRSGGYNMRNTGLLYQPGPTDQEEQTTFEIGGKAEWFDGRLRTNMALFHNTIDDMQREENLADPVFSVVQYIRNTADATIQGAELEAMAVASDNLLFTANIGYVDGAYDSVRGDISGDGLVDATDLGLDIPRLAPWTYGVGVVHDLQLGNLGVLTSRINFNHRDAAPYTDNNRGMLSEADMLDLSFGFVPDSGNYRLALFGKNMLDEVTEGNNTQLPPTLGGAGASFTPLNKGRVMGVELTYDL</sequence>
<evidence type="ECO:0000259" key="15">
    <source>
        <dbReference type="Pfam" id="PF00593"/>
    </source>
</evidence>
<evidence type="ECO:0000313" key="17">
    <source>
        <dbReference type="EMBL" id="MBN8431089.1"/>
    </source>
</evidence>
<keyword evidence="4" id="KW-0410">Iron transport</keyword>
<keyword evidence="8 12" id="KW-0798">TonB box</keyword>
<evidence type="ECO:0000256" key="11">
    <source>
        <dbReference type="PROSITE-ProRule" id="PRU01360"/>
    </source>
</evidence>
<dbReference type="SUPFAM" id="SSF56935">
    <property type="entry name" value="Porins"/>
    <property type="match status" value="1"/>
</dbReference>
<name>A0ABS3E704_9GAMM</name>
<dbReference type="EMBL" id="JAEKJR010000002">
    <property type="protein sequence ID" value="MBN8431089.1"/>
    <property type="molecule type" value="Genomic_DNA"/>
</dbReference>
<dbReference type="InterPro" id="IPR000531">
    <property type="entry name" value="Beta-barrel_TonB"/>
</dbReference>
<keyword evidence="2 11" id="KW-0813">Transport</keyword>
<evidence type="ECO:0000256" key="1">
    <source>
        <dbReference type="ARBA" id="ARBA00004571"/>
    </source>
</evidence>
<evidence type="ECO:0000256" key="7">
    <source>
        <dbReference type="ARBA" id="ARBA00023065"/>
    </source>
</evidence>
<gene>
    <name evidence="17" type="ORF">JF535_09530</name>
</gene>
<feature type="domain" description="TonB-dependent receptor plug" evidence="16">
    <location>
        <begin position="74"/>
        <end position="183"/>
    </location>
</feature>
<dbReference type="Pfam" id="PF07715">
    <property type="entry name" value="Plug"/>
    <property type="match status" value="1"/>
</dbReference>
<evidence type="ECO:0000256" key="6">
    <source>
        <dbReference type="ARBA" id="ARBA00023004"/>
    </source>
</evidence>
<dbReference type="PROSITE" id="PS52016">
    <property type="entry name" value="TONB_DEPENDENT_REC_3"/>
    <property type="match status" value="1"/>
</dbReference>
<feature type="domain" description="TonB-dependent receptor-like beta-barrel" evidence="15">
    <location>
        <begin position="306"/>
        <end position="725"/>
    </location>
</feature>
<keyword evidence="18" id="KW-1185">Reference proteome</keyword>
<keyword evidence="9 11" id="KW-0472">Membrane</keyword>
<keyword evidence="3 11" id="KW-1134">Transmembrane beta strand</keyword>
<feature type="chain" id="PRO_5047486882" evidence="14">
    <location>
        <begin position="48"/>
        <end position="766"/>
    </location>
</feature>
<dbReference type="Pfam" id="PF00593">
    <property type="entry name" value="TonB_dep_Rec_b-barrel"/>
    <property type="match status" value="1"/>
</dbReference>
<evidence type="ECO:0000256" key="13">
    <source>
        <dbReference type="SAM" id="MobiDB-lite"/>
    </source>
</evidence>
<organism evidence="17 18">
    <name type="scientific">Microbulbifer salipaludis</name>
    <dbReference type="NCBI Taxonomy" id="187980"/>
    <lineage>
        <taxon>Bacteria</taxon>
        <taxon>Pseudomonadati</taxon>
        <taxon>Pseudomonadota</taxon>
        <taxon>Gammaproteobacteria</taxon>
        <taxon>Cellvibrionales</taxon>
        <taxon>Microbulbiferaceae</taxon>
        <taxon>Microbulbifer</taxon>
    </lineage>
</organism>
<dbReference type="InterPro" id="IPR036942">
    <property type="entry name" value="Beta-barrel_TonB_sf"/>
</dbReference>
<comment type="similarity">
    <text evidence="11 12">Belongs to the TonB-dependent receptor family.</text>
</comment>
<evidence type="ECO:0000256" key="3">
    <source>
        <dbReference type="ARBA" id="ARBA00022452"/>
    </source>
</evidence>
<proteinExistence type="inferred from homology"/>
<evidence type="ECO:0000256" key="14">
    <source>
        <dbReference type="SAM" id="SignalP"/>
    </source>
</evidence>
<evidence type="ECO:0000256" key="9">
    <source>
        <dbReference type="ARBA" id="ARBA00023136"/>
    </source>
</evidence>
<dbReference type="Gene3D" id="2.40.170.20">
    <property type="entry name" value="TonB-dependent receptor, beta-barrel domain"/>
    <property type="match status" value="1"/>
</dbReference>
<keyword evidence="5 11" id="KW-0812">Transmembrane</keyword>
<evidence type="ECO:0000256" key="12">
    <source>
        <dbReference type="RuleBase" id="RU003357"/>
    </source>
</evidence>
<evidence type="ECO:0000313" key="18">
    <source>
        <dbReference type="Proteomes" id="UP000664293"/>
    </source>
</evidence>
<accession>A0ABS3E704</accession>
<keyword evidence="17" id="KW-0675">Receptor</keyword>
<dbReference type="Proteomes" id="UP000664293">
    <property type="component" value="Unassembled WGS sequence"/>
</dbReference>